<dbReference type="PANTHER" id="PTHR37297">
    <property type="entry name" value="PROTEIN NRDI"/>
    <property type="match status" value="1"/>
</dbReference>
<name>A0A1I4H400_9LACT</name>
<dbReference type="AlphaFoldDB" id="A0A1I4H400"/>
<evidence type="ECO:0000313" key="1">
    <source>
        <dbReference type="EMBL" id="SFL36925.1"/>
    </source>
</evidence>
<protein>
    <submittedName>
        <fullName evidence="1">Protein involved in ribonucleotide reduction</fullName>
    </submittedName>
</protein>
<dbReference type="PIRSF" id="PIRSF005087">
    <property type="entry name" value="NrdI"/>
    <property type="match status" value="1"/>
</dbReference>
<dbReference type="InterPro" id="IPR004465">
    <property type="entry name" value="RNR_NrdI"/>
</dbReference>
<dbReference type="EMBL" id="FOTJ01000007">
    <property type="protein sequence ID" value="SFL36925.1"/>
    <property type="molecule type" value="Genomic_DNA"/>
</dbReference>
<dbReference type="RefSeq" id="WP_074751183.1">
    <property type="nucleotide sequence ID" value="NZ_CAXVJC010000005.1"/>
</dbReference>
<dbReference type="SUPFAM" id="SSF52218">
    <property type="entry name" value="Flavoproteins"/>
    <property type="match status" value="1"/>
</dbReference>
<dbReference type="OrthoDB" id="350535at2"/>
<evidence type="ECO:0000313" key="2">
    <source>
        <dbReference type="Proteomes" id="UP000181969"/>
    </source>
</evidence>
<dbReference type="Gene3D" id="3.40.50.360">
    <property type="match status" value="1"/>
</dbReference>
<gene>
    <name evidence="1" type="ORF">SAMN05216438_10711</name>
</gene>
<dbReference type="Pfam" id="PF07972">
    <property type="entry name" value="Flavodoxin_NdrI"/>
    <property type="match status" value="1"/>
</dbReference>
<dbReference type="GO" id="GO:0010181">
    <property type="term" value="F:FMN binding"/>
    <property type="evidence" value="ECO:0007669"/>
    <property type="project" value="InterPro"/>
</dbReference>
<proteinExistence type="predicted"/>
<dbReference type="InterPro" id="IPR029039">
    <property type="entry name" value="Flavoprotein-like_sf"/>
</dbReference>
<organism evidence="1 2">
    <name type="scientific">Lactococcus garvieae</name>
    <dbReference type="NCBI Taxonomy" id="1363"/>
    <lineage>
        <taxon>Bacteria</taxon>
        <taxon>Bacillati</taxon>
        <taxon>Bacillota</taxon>
        <taxon>Bacilli</taxon>
        <taxon>Lactobacillales</taxon>
        <taxon>Streptococcaceae</taxon>
        <taxon>Lactococcus</taxon>
    </lineage>
</organism>
<reference evidence="1 2" key="1">
    <citation type="submission" date="2016-10" db="EMBL/GenBank/DDBJ databases">
        <authorList>
            <person name="de Groot N.N."/>
        </authorList>
    </citation>
    <scope>NUCLEOTIDE SEQUENCE [LARGE SCALE GENOMIC DNA]</scope>
    <source>
        <strain evidence="1 2">M79</strain>
    </source>
</reference>
<sequence length="139" mass="15571">MKLIYFSITGQTRRFVNKTNLEHEEILPNDPEFEANEDFLIIVPSYADETPGAEKSMDIMDPVFEFMSYANNAHYCKGIVGTGNRNFASLYIFTAKELSAQFQIPIVYDFEFNGTPSDVAAVEDIAARLDSGANISLKP</sequence>
<dbReference type="Proteomes" id="UP000181969">
    <property type="component" value="Unassembled WGS sequence"/>
</dbReference>
<dbReference type="NCBIfam" id="TIGR00333">
    <property type="entry name" value="nrdI"/>
    <property type="match status" value="1"/>
</dbReference>
<dbReference type="PANTHER" id="PTHR37297:SF1">
    <property type="entry name" value="PROTEIN NRDI"/>
    <property type="match status" value="1"/>
</dbReference>
<accession>A0A1I4H400</accession>